<dbReference type="InterPro" id="IPR002213">
    <property type="entry name" value="UDP_glucos_trans"/>
</dbReference>
<keyword evidence="1" id="KW-0808">Transferase</keyword>
<dbReference type="PANTHER" id="PTHR48045">
    <property type="entry name" value="UDP-GLYCOSYLTRANSFERASE 72B1"/>
    <property type="match status" value="1"/>
</dbReference>
<protein>
    <submittedName>
        <fullName evidence="2">Uncharacterized protein</fullName>
    </submittedName>
</protein>
<organism evidence="2 3">
    <name type="scientific">Sphenostylis stenocarpa</name>
    <dbReference type="NCBI Taxonomy" id="92480"/>
    <lineage>
        <taxon>Eukaryota</taxon>
        <taxon>Viridiplantae</taxon>
        <taxon>Streptophyta</taxon>
        <taxon>Embryophyta</taxon>
        <taxon>Tracheophyta</taxon>
        <taxon>Spermatophyta</taxon>
        <taxon>Magnoliopsida</taxon>
        <taxon>eudicotyledons</taxon>
        <taxon>Gunneridae</taxon>
        <taxon>Pentapetalae</taxon>
        <taxon>rosids</taxon>
        <taxon>fabids</taxon>
        <taxon>Fabales</taxon>
        <taxon>Fabaceae</taxon>
        <taxon>Papilionoideae</taxon>
        <taxon>50 kb inversion clade</taxon>
        <taxon>NPAAA clade</taxon>
        <taxon>indigoferoid/millettioid clade</taxon>
        <taxon>Phaseoleae</taxon>
        <taxon>Sphenostylis</taxon>
    </lineage>
</organism>
<dbReference type="GO" id="GO:0008194">
    <property type="term" value="F:UDP-glycosyltransferase activity"/>
    <property type="evidence" value="ECO:0007669"/>
    <property type="project" value="InterPro"/>
</dbReference>
<reference evidence="2" key="1">
    <citation type="submission" date="2023-10" db="EMBL/GenBank/DDBJ databases">
        <authorList>
            <person name="Domelevo Entfellner J.-B."/>
        </authorList>
    </citation>
    <scope>NUCLEOTIDE SEQUENCE</scope>
</reference>
<dbReference type="AlphaFoldDB" id="A0AA86V1Q9"/>
<name>A0AA86V1Q9_9FABA</name>
<dbReference type="EMBL" id="OY731398">
    <property type="protein sequence ID" value="CAJ1830988.1"/>
    <property type="molecule type" value="Genomic_DNA"/>
</dbReference>
<dbReference type="FunFam" id="3.40.50.2000:FF:000061">
    <property type="entry name" value="UDP-glycosyltransferase 83A1"/>
    <property type="match status" value="1"/>
</dbReference>
<dbReference type="Pfam" id="PF00201">
    <property type="entry name" value="UDPGT"/>
    <property type="match status" value="1"/>
</dbReference>
<dbReference type="Gene3D" id="3.40.50.2000">
    <property type="entry name" value="Glycogen Phosphorylase B"/>
    <property type="match status" value="2"/>
</dbReference>
<dbReference type="Proteomes" id="UP001189624">
    <property type="component" value="Chromosome 1"/>
</dbReference>
<keyword evidence="3" id="KW-1185">Reference proteome</keyword>
<dbReference type="SUPFAM" id="SSF53756">
    <property type="entry name" value="UDP-Glycosyltransferase/glycogen phosphorylase"/>
    <property type="match status" value="1"/>
</dbReference>
<evidence type="ECO:0000313" key="2">
    <source>
        <dbReference type="EMBL" id="CAJ1830988.1"/>
    </source>
</evidence>
<dbReference type="CDD" id="cd03784">
    <property type="entry name" value="GT1_Gtf-like"/>
    <property type="match status" value="1"/>
</dbReference>
<proteinExistence type="predicted"/>
<dbReference type="PANTHER" id="PTHR48045:SF21">
    <property type="entry name" value="UDP-GLYCOSYLTRANSFERASE 83A1"/>
    <property type="match status" value="1"/>
</dbReference>
<accession>A0AA86V1Q9</accession>
<dbReference type="Gramene" id="rna-AYBTSS11_LOCUS1401">
    <property type="protein sequence ID" value="CAJ1830988.1"/>
    <property type="gene ID" value="gene-AYBTSS11_LOCUS1401"/>
</dbReference>
<evidence type="ECO:0000256" key="1">
    <source>
        <dbReference type="ARBA" id="ARBA00022679"/>
    </source>
</evidence>
<gene>
    <name evidence="2" type="ORF">AYBTSS11_LOCUS1401</name>
</gene>
<evidence type="ECO:0000313" key="3">
    <source>
        <dbReference type="Proteomes" id="UP001189624"/>
    </source>
</evidence>
<sequence>MESADEGRSLGQFWEEDLSCLNWLNKQPPCSVIYIAFGSFTVFDPLQFKELALGLDLTNRPFLWVVREDVSGSTKTTYPDEFQGTCGKIVTWAPQQKVLNHPSTACFISHCGWNSTMEGVFNGVPFLCWPYFADQFVDKVYVCDEWKVGLGFDLDEKGLISRWEIKKKVDQLLGDDSIRERSQKLKEMVVSSTAEAGQSYENFSKFEAWLKG</sequence>